<feature type="domain" description="GST C-terminal" evidence="2">
    <location>
        <begin position="88"/>
        <end position="219"/>
    </location>
</feature>
<evidence type="ECO:0000313" key="4">
    <source>
        <dbReference type="Proteomes" id="UP001589891"/>
    </source>
</evidence>
<comment type="caution">
    <text evidence="3">The sequence shown here is derived from an EMBL/GenBank/DDBJ whole genome shotgun (WGS) entry which is preliminary data.</text>
</comment>
<dbReference type="InterPro" id="IPR040079">
    <property type="entry name" value="Glutathione_S-Trfase"/>
</dbReference>
<proteinExistence type="predicted"/>
<dbReference type="InterPro" id="IPR036249">
    <property type="entry name" value="Thioredoxin-like_sf"/>
</dbReference>
<protein>
    <submittedName>
        <fullName evidence="3">Glutathione S-transferase family protein</fullName>
    </submittedName>
</protein>
<dbReference type="CDD" id="cd00299">
    <property type="entry name" value="GST_C_family"/>
    <property type="match status" value="1"/>
</dbReference>
<evidence type="ECO:0000259" key="1">
    <source>
        <dbReference type="PROSITE" id="PS50404"/>
    </source>
</evidence>
<sequence>MKPHILGPDFSTFARSVRLYCEEKTLEYTHGLQVDGSSIARHSAEHLALHPFGKVPVLLHGERRVFETTSICRYLDAAFPQSSLQPRDLAQRTEVDQWSAALALYVDDRLIRRYLLLIASPIPPARPVDPEALAAAAPAAIQTLDLLARQLGDRAFFCGTRYSMADALLTPMLDYLQQLPDAAAWLEQRQNLRDYLQRMRLRPSGRTVLGPPDRGRGPA</sequence>
<dbReference type="Pfam" id="PF13410">
    <property type="entry name" value="GST_C_2"/>
    <property type="match status" value="1"/>
</dbReference>
<name>A0ABV6SRF7_AZOPA</name>
<dbReference type="InterPro" id="IPR004045">
    <property type="entry name" value="Glutathione_S-Trfase_N"/>
</dbReference>
<dbReference type="PANTHER" id="PTHR43968">
    <property type="match status" value="1"/>
</dbReference>
<accession>A0ABV6SRF7</accession>
<organism evidence="3 4">
    <name type="scientific">Azorhizophilus paspali</name>
    <name type="common">Azotobacter paspali</name>
    <dbReference type="NCBI Taxonomy" id="69963"/>
    <lineage>
        <taxon>Bacteria</taxon>
        <taxon>Pseudomonadati</taxon>
        <taxon>Pseudomonadota</taxon>
        <taxon>Gammaproteobacteria</taxon>
        <taxon>Pseudomonadales</taxon>
        <taxon>Pseudomonadaceae</taxon>
        <taxon>Azorhizophilus</taxon>
    </lineage>
</organism>
<dbReference type="RefSeq" id="WP_376947441.1">
    <property type="nucleotide sequence ID" value="NZ_CP171449.1"/>
</dbReference>
<dbReference type="Gene3D" id="3.40.30.10">
    <property type="entry name" value="Glutaredoxin"/>
    <property type="match status" value="1"/>
</dbReference>
<dbReference type="SUPFAM" id="SSF52833">
    <property type="entry name" value="Thioredoxin-like"/>
    <property type="match status" value="1"/>
</dbReference>
<dbReference type="InterPro" id="IPR050983">
    <property type="entry name" value="GST_Omega/HSP26"/>
</dbReference>
<dbReference type="Proteomes" id="UP001589891">
    <property type="component" value="Unassembled WGS sequence"/>
</dbReference>
<dbReference type="PROSITE" id="PS50405">
    <property type="entry name" value="GST_CTER"/>
    <property type="match status" value="1"/>
</dbReference>
<dbReference type="Gene3D" id="1.20.1050.10">
    <property type="match status" value="1"/>
</dbReference>
<evidence type="ECO:0000313" key="3">
    <source>
        <dbReference type="EMBL" id="MFC0710905.1"/>
    </source>
</evidence>
<dbReference type="EMBL" id="JBHLSS010000098">
    <property type="protein sequence ID" value="MFC0710905.1"/>
    <property type="molecule type" value="Genomic_DNA"/>
</dbReference>
<feature type="domain" description="GST N-terminal" evidence="1">
    <location>
        <begin position="1"/>
        <end position="83"/>
    </location>
</feature>
<evidence type="ECO:0000259" key="2">
    <source>
        <dbReference type="PROSITE" id="PS50405"/>
    </source>
</evidence>
<dbReference type="Pfam" id="PF13417">
    <property type="entry name" value="GST_N_3"/>
    <property type="match status" value="1"/>
</dbReference>
<reference evidence="3 4" key="1">
    <citation type="submission" date="2024-09" db="EMBL/GenBank/DDBJ databases">
        <authorList>
            <person name="Sun Q."/>
            <person name="Mori K."/>
        </authorList>
    </citation>
    <scope>NUCLEOTIDE SEQUENCE [LARGE SCALE GENOMIC DNA]</scope>
    <source>
        <strain evidence="3 4">NCAIM B.01794</strain>
    </source>
</reference>
<dbReference type="SFLD" id="SFLDG00358">
    <property type="entry name" value="Main_(cytGST)"/>
    <property type="match status" value="1"/>
</dbReference>
<dbReference type="InterPro" id="IPR010987">
    <property type="entry name" value="Glutathione-S-Trfase_C-like"/>
</dbReference>
<dbReference type="SUPFAM" id="SSF47616">
    <property type="entry name" value="GST C-terminal domain-like"/>
    <property type="match status" value="1"/>
</dbReference>
<gene>
    <name evidence="3" type="ORF">ACFFGX_15560</name>
</gene>
<dbReference type="PANTHER" id="PTHR43968:SF6">
    <property type="entry name" value="GLUTATHIONE S-TRANSFERASE OMEGA"/>
    <property type="match status" value="1"/>
</dbReference>
<dbReference type="InterPro" id="IPR036282">
    <property type="entry name" value="Glutathione-S-Trfase_C_sf"/>
</dbReference>
<dbReference type="PROSITE" id="PS50404">
    <property type="entry name" value="GST_NTER"/>
    <property type="match status" value="1"/>
</dbReference>
<dbReference type="SFLD" id="SFLDS00019">
    <property type="entry name" value="Glutathione_Transferase_(cytos"/>
    <property type="match status" value="1"/>
</dbReference>
<keyword evidence="4" id="KW-1185">Reference proteome</keyword>